<evidence type="ECO:0000256" key="3">
    <source>
        <dbReference type="ARBA" id="ARBA00011738"/>
    </source>
</evidence>
<dbReference type="Pfam" id="PF01025">
    <property type="entry name" value="GrpE"/>
    <property type="match status" value="1"/>
</dbReference>
<comment type="subunit">
    <text evidence="3 10">Homodimer.</text>
</comment>
<dbReference type="CDD" id="cd00446">
    <property type="entry name" value="GrpE"/>
    <property type="match status" value="1"/>
</dbReference>
<dbReference type="GO" id="GO:0005737">
    <property type="term" value="C:cytoplasm"/>
    <property type="evidence" value="ECO:0007669"/>
    <property type="project" value="UniProtKB-SubCell"/>
</dbReference>
<evidence type="ECO:0000313" key="14">
    <source>
        <dbReference type="EMBL" id="OGG43700.1"/>
    </source>
</evidence>
<accession>A0A1F6C3E7</accession>
<evidence type="ECO:0000256" key="11">
    <source>
        <dbReference type="RuleBase" id="RU000639"/>
    </source>
</evidence>
<keyword evidence="4 10" id="KW-0963">Cytoplasm</keyword>
<evidence type="ECO:0000256" key="1">
    <source>
        <dbReference type="ARBA" id="ARBA00004496"/>
    </source>
</evidence>
<dbReference type="InterPro" id="IPR013805">
    <property type="entry name" value="GrpE_CC"/>
</dbReference>
<sequence>MEKEVEQGKETEQIEEEGQKDAGAQTALSAAEEEVAEDPIRELTLALERAQAEAAERHDLYLRKAAEFENYRRRRDREFEELARTARGELISRLLPILENFERALNHGESGEPSDAYRRGVEMIVQQFKEALRREGLEPIQSVGQAFDPHLHEALMQTHSETYEPGVVCEEIERGYRLGERVLRHAKVAVSLGAPGRKAEVQDTQVHNE</sequence>
<reference evidence="14 15" key="1">
    <citation type="journal article" date="2016" name="Nat. Commun.">
        <title>Thousands of microbial genomes shed light on interconnected biogeochemical processes in an aquifer system.</title>
        <authorList>
            <person name="Anantharaman K."/>
            <person name="Brown C.T."/>
            <person name="Hug L.A."/>
            <person name="Sharon I."/>
            <person name="Castelle C.J."/>
            <person name="Probst A.J."/>
            <person name="Thomas B.C."/>
            <person name="Singh A."/>
            <person name="Wilkins M.J."/>
            <person name="Karaoz U."/>
            <person name="Brodie E.L."/>
            <person name="Williams K.H."/>
            <person name="Hubbard S.S."/>
            <person name="Banfield J.F."/>
        </authorList>
    </citation>
    <scope>NUCLEOTIDE SEQUENCE [LARGE SCALE GENOMIC DNA]</scope>
    <source>
        <strain evidence="15">RIFCSPLOWO2_12_FULL_64_10</strain>
    </source>
</reference>
<evidence type="ECO:0000313" key="15">
    <source>
        <dbReference type="Proteomes" id="UP000178606"/>
    </source>
</evidence>
<evidence type="ECO:0000256" key="7">
    <source>
        <dbReference type="ARBA" id="ARBA00053401"/>
    </source>
</evidence>
<feature type="region of interest" description="Disordered" evidence="13">
    <location>
        <begin position="1"/>
        <end position="37"/>
    </location>
</feature>
<name>A0A1F6C3E7_HANXR</name>
<evidence type="ECO:0000256" key="5">
    <source>
        <dbReference type="ARBA" id="ARBA00023016"/>
    </source>
</evidence>
<evidence type="ECO:0000256" key="2">
    <source>
        <dbReference type="ARBA" id="ARBA00009054"/>
    </source>
</evidence>
<dbReference type="NCBIfam" id="NF010738">
    <property type="entry name" value="PRK14140.1"/>
    <property type="match status" value="1"/>
</dbReference>
<evidence type="ECO:0000256" key="6">
    <source>
        <dbReference type="ARBA" id="ARBA00023186"/>
    </source>
</evidence>
<comment type="function">
    <text evidence="7 10 11">Participates actively in the response to hyperosmotic and heat shock by preventing the aggregation of stress-denatured proteins, in association with DnaK and GrpE. It is the nucleotide exchange factor for DnaK and may function as a thermosensor. Unfolded proteins bind initially to DnaJ; upon interaction with the DnaJ-bound protein, DnaK hydrolyzes its bound ATP, resulting in the formation of a stable complex. GrpE releases ADP from DnaK; ATP binding to DnaK triggers the release of the substrate protein, thus completing the reaction cycle. Several rounds of ATP-dependent interactions between DnaJ, DnaK and GrpE are required for fully efficient folding.</text>
</comment>
<dbReference type="EMBL" id="MFKF01000427">
    <property type="protein sequence ID" value="OGG43700.1"/>
    <property type="molecule type" value="Genomic_DNA"/>
</dbReference>
<gene>
    <name evidence="10" type="primary">grpE</name>
    <name evidence="14" type="ORF">A3F84_27295</name>
</gene>
<dbReference type="Proteomes" id="UP000178606">
    <property type="component" value="Unassembled WGS sequence"/>
</dbReference>
<protein>
    <recommendedName>
        <fullName evidence="8 10">Protein GrpE</fullName>
    </recommendedName>
    <alternativeName>
        <fullName evidence="9 10">HSP-70 cofactor</fullName>
    </alternativeName>
</protein>
<keyword evidence="5 10" id="KW-0346">Stress response</keyword>
<dbReference type="FunFam" id="2.30.22.10:FF:000001">
    <property type="entry name" value="Protein GrpE"/>
    <property type="match status" value="1"/>
</dbReference>
<evidence type="ECO:0000256" key="8">
    <source>
        <dbReference type="ARBA" id="ARBA00072274"/>
    </source>
</evidence>
<dbReference type="GO" id="GO:0006457">
    <property type="term" value="P:protein folding"/>
    <property type="evidence" value="ECO:0007669"/>
    <property type="project" value="InterPro"/>
</dbReference>
<dbReference type="SUPFAM" id="SSF58014">
    <property type="entry name" value="Coiled-coil domain of nucleotide exchange factor GrpE"/>
    <property type="match status" value="1"/>
</dbReference>
<evidence type="ECO:0000256" key="13">
    <source>
        <dbReference type="SAM" id="MobiDB-lite"/>
    </source>
</evidence>
<dbReference type="GO" id="GO:0000774">
    <property type="term" value="F:adenyl-nucleotide exchange factor activity"/>
    <property type="evidence" value="ECO:0007669"/>
    <property type="project" value="InterPro"/>
</dbReference>
<dbReference type="GO" id="GO:0042803">
    <property type="term" value="F:protein homodimerization activity"/>
    <property type="evidence" value="ECO:0007669"/>
    <property type="project" value="InterPro"/>
</dbReference>
<dbReference type="GO" id="GO:0051087">
    <property type="term" value="F:protein-folding chaperone binding"/>
    <property type="evidence" value="ECO:0007669"/>
    <property type="project" value="InterPro"/>
</dbReference>
<dbReference type="PROSITE" id="PS01071">
    <property type="entry name" value="GRPE"/>
    <property type="match status" value="1"/>
</dbReference>
<dbReference type="PRINTS" id="PR00773">
    <property type="entry name" value="GRPEPROTEIN"/>
</dbReference>
<dbReference type="Gene3D" id="3.90.20.20">
    <property type="match status" value="1"/>
</dbReference>
<evidence type="ECO:0000256" key="10">
    <source>
        <dbReference type="HAMAP-Rule" id="MF_01151"/>
    </source>
</evidence>
<dbReference type="InterPro" id="IPR000740">
    <property type="entry name" value="GrpE"/>
</dbReference>
<feature type="compositionally biased region" description="Basic and acidic residues" evidence="13">
    <location>
        <begin position="1"/>
        <end position="20"/>
    </location>
</feature>
<proteinExistence type="inferred from homology"/>
<comment type="similarity">
    <text evidence="2 10 12">Belongs to the GrpE family.</text>
</comment>
<dbReference type="InterPro" id="IPR009012">
    <property type="entry name" value="GrpE_head"/>
</dbReference>
<evidence type="ECO:0000256" key="9">
    <source>
        <dbReference type="ARBA" id="ARBA00076414"/>
    </source>
</evidence>
<comment type="caution">
    <text evidence="14">The sequence shown here is derived from an EMBL/GenBank/DDBJ whole genome shotgun (WGS) entry which is preliminary data.</text>
</comment>
<dbReference type="GO" id="GO:0051082">
    <property type="term" value="F:unfolded protein binding"/>
    <property type="evidence" value="ECO:0007669"/>
    <property type="project" value="TreeGrafter"/>
</dbReference>
<dbReference type="HAMAP" id="MF_01151">
    <property type="entry name" value="GrpE"/>
    <property type="match status" value="1"/>
</dbReference>
<evidence type="ECO:0000256" key="4">
    <source>
        <dbReference type="ARBA" id="ARBA00022490"/>
    </source>
</evidence>
<dbReference type="PANTHER" id="PTHR21237:SF23">
    <property type="entry name" value="GRPE PROTEIN HOMOLOG, MITOCHONDRIAL"/>
    <property type="match status" value="1"/>
</dbReference>
<dbReference type="PANTHER" id="PTHR21237">
    <property type="entry name" value="GRPE PROTEIN"/>
    <property type="match status" value="1"/>
</dbReference>
<organism evidence="14 15">
    <name type="scientific">Handelsmanbacteria sp. (strain RIFCSPLOWO2_12_FULL_64_10)</name>
    <dbReference type="NCBI Taxonomy" id="1817868"/>
    <lineage>
        <taxon>Bacteria</taxon>
        <taxon>Candidatus Handelsmaniibacteriota</taxon>
    </lineage>
</organism>
<evidence type="ECO:0000256" key="12">
    <source>
        <dbReference type="RuleBase" id="RU004478"/>
    </source>
</evidence>
<dbReference type="Gene3D" id="2.30.22.10">
    <property type="entry name" value="Head domain of nucleotide exchange factor GrpE"/>
    <property type="match status" value="1"/>
</dbReference>
<dbReference type="AlphaFoldDB" id="A0A1F6C3E7"/>
<comment type="subcellular location">
    <subcellularLocation>
        <location evidence="1 10">Cytoplasm</location>
    </subcellularLocation>
</comment>
<dbReference type="SUPFAM" id="SSF51064">
    <property type="entry name" value="Head domain of nucleotide exchange factor GrpE"/>
    <property type="match status" value="1"/>
</dbReference>
<keyword evidence="6 10" id="KW-0143">Chaperone</keyword>